<organism evidence="5 6">
    <name type="scientific">Rasamsonia emersonii (strain ATCC 16479 / CBS 393.64 / IMI 116815)</name>
    <dbReference type="NCBI Taxonomy" id="1408163"/>
    <lineage>
        <taxon>Eukaryota</taxon>
        <taxon>Fungi</taxon>
        <taxon>Dikarya</taxon>
        <taxon>Ascomycota</taxon>
        <taxon>Pezizomycotina</taxon>
        <taxon>Eurotiomycetes</taxon>
        <taxon>Eurotiomycetidae</taxon>
        <taxon>Eurotiales</taxon>
        <taxon>Trichocomaceae</taxon>
        <taxon>Rasamsonia</taxon>
    </lineage>
</organism>
<protein>
    <recommendedName>
        <fullName evidence="7">Exosome complex subunit Rrp46</fullName>
    </recommendedName>
</protein>
<dbReference type="OrthoDB" id="27298at2759"/>
<evidence type="ECO:0008006" key="7">
    <source>
        <dbReference type="Google" id="ProtNLM"/>
    </source>
</evidence>
<keyword evidence="2" id="KW-0698">rRNA processing</keyword>
<keyword evidence="6" id="KW-1185">Reference proteome</keyword>
<reference evidence="5 6" key="1">
    <citation type="submission" date="2015-04" db="EMBL/GenBank/DDBJ databases">
        <authorList>
            <person name="Heijne W.H."/>
            <person name="Fedorova N.D."/>
            <person name="Nierman W.C."/>
            <person name="Vollebregt A.W."/>
            <person name="Zhao Z."/>
            <person name="Wu L."/>
            <person name="Kumar M."/>
            <person name="Stam H."/>
            <person name="van den Berg M.A."/>
            <person name="Pel H.J."/>
        </authorList>
    </citation>
    <scope>NUCLEOTIDE SEQUENCE [LARGE SCALE GENOMIC DNA]</scope>
    <source>
        <strain evidence="5 6">CBS 393.64</strain>
    </source>
</reference>
<dbReference type="GO" id="GO:0071051">
    <property type="term" value="P:poly(A)-dependent snoRNA 3'-end processing"/>
    <property type="evidence" value="ECO:0007669"/>
    <property type="project" value="TreeGrafter"/>
</dbReference>
<evidence type="ECO:0000256" key="1">
    <source>
        <dbReference type="ARBA" id="ARBA00004123"/>
    </source>
</evidence>
<keyword evidence="4" id="KW-0539">Nucleus</keyword>
<evidence type="ECO:0000313" key="5">
    <source>
        <dbReference type="EMBL" id="KKA24375.1"/>
    </source>
</evidence>
<dbReference type="GO" id="GO:0034475">
    <property type="term" value="P:U4 snRNA 3'-end processing"/>
    <property type="evidence" value="ECO:0007669"/>
    <property type="project" value="TreeGrafter"/>
</dbReference>
<dbReference type="EMBL" id="LASV01000063">
    <property type="protein sequence ID" value="KKA24375.1"/>
    <property type="molecule type" value="Genomic_DNA"/>
</dbReference>
<dbReference type="GO" id="GO:0071028">
    <property type="term" value="P:nuclear mRNA surveillance"/>
    <property type="evidence" value="ECO:0007669"/>
    <property type="project" value="TreeGrafter"/>
</dbReference>
<dbReference type="GO" id="GO:0003723">
    <property type="term" value="F:RNA binding"/>
    <property type="evidence" value="ECO:0007669"/>
    <property type="project" value="TreeGrafter"/>
</dbReference>
<dbReference type="FunFam" id="3.30.230.70:FF:000036">
    <property type="entry name" value="Exosome complex subunit Rrp46, putative"/>
    <property type="match status" value="1"/>
</dbReference>
<dbReference type="Proteomes" id="UP000053958">
    <property type="component" value="Unassembled WGS sequence"/>
</dbReference>
<keyword evidence="3" id="KW-0271">Exosome</keyword>
<dbReference type="PANTHER" id="PTHR11953:SF1">
    <property type="entry name" value="EXOSOME COMPLEX COMPONENT RRP46"/>
    <property type="match status" value="1"/>
</dbReference>
<dbReference type="RefSeq" id="XP_013330987.1">
    <property type="nucleotide sequence ID" value="XM_013475533.1"/>
</dbReference>
<dbReference type="InterPro" id="IPR027408">
    <property type="entry name" value="PNPase/RNase_PH_dom_sf"/>
</dbReference>
<dbReference type="PANTHER" id="PTHR11953">
    <property type="entry name" value="EXOSOME COMPLEX COMPONENT"/>
    <property type="match status" value="1"/>
</dbReference>
<proteinExistence type="predicted"/>
<dbReference type="InterPro" id="IPR036345">
    <property type="entry name" value="ExoRNase_PH_dom2_sf"/>
</dbReference>
<dbReference type="InterPro" id="IPR050080">
    <property type="entry name" value="RNase_PH"/>
</dbReference>
<gene>
    <name evidence="5" type="ORF">T310_1560</name>
</gene>
<accession>A0A0F4Z1Z5</accession>
<dbReference type="SUPFAM" id="SSF55666">
    <property type="entry name" value="Ribonuclease PH domain 2-like"/>
    <property type="match status" value="1"/>
</dbReference>
<evidence type="ECO:0000256" key="4">
    <source>
        <dbReference type="ARBA" id="ARBA00023242"/>
    </source>
</evidence>
<dbReference type="AlphaFoldDB" id="A0A0F4Z1Z5"/>
<dbReference type="GO" id="GO:0000176">
    <property type="term" value="C:nuclear exosome (RNase complex)"/>
    <property type="evidence" value="ECO:0007669"/>
    <property type="project" value="TreeGrafter"/>
</dbReference>
<dbReference type="Gene3D" id="3.30.230.70">
    <property type="entry name" value="GHMP Kinase, N-terminal domain"/>
    <property type="match status" value="1"/>
</dbReference>
<dbReference type="GeneID" id="25313911"/>
<comment type="caution">
    <text evidence="5">The sequence shown here is derived from an EMBL/GenBank/DDBJ whole genome shotgun (WGS) entry which is preliminary data.</text>
</comment>
<name>A0A0F4Z1Z5_RASE3</name>
<evidence type="ECO:0000256" key="3">
    <source>
        <dbReference type="ARBA" id="ARBA00022835"/>
    </source>
</evidence>
<sequence length="366" mass="39817">MFSSMCYQYLTETPIQEQFLCNLQYARDRQCHLEENCNGGYERNPSTSTNIVVTTDISLQHLEALTDTLPAALSTELDACSCFDRQTRISIKASRVLIFLDCPSRHSRIRRVTSMTGPTATISPLRRADGSASYSCPATGFRILGSVNGPVELPGRRDAQKPEEATLEVLVKPGTAPGAVGERYVEGILKGVLGRVILGREKGFPRRGIVLTLVVLGGGNDGKIRRGESYLPILPSLLHTALLTLHSAAIPMSMTFAATALAVTPSGEIIRDPSVSDAKAAESVHVLAFSSKGHLLLNESEGSFDFDMWDRVHERAYAICRGMKTVTGDGDVQMAEGADGQSVESFLRETVEDKIYKDYAWTIDAA</sequence>
<comment type="subcellular location">
    <subcellularLocation>
        <location evidence="1">Nucleus</location>
    </subcellularLocation>
</comment>
<evidence type="ECO:0000256" key="2">
    <source>
        <dbReference type="ARBA" id="ARBA00022552"/>
    </source>
</evidence>
<dbReference type="GO" id="GO:0000177">
    <property type="term" value="C:cytoplasmic exosome (RNase complex)"/>
    <property type="evidence" value="ECO:0007669"/>
    <property type="project" value="TreeGrafter"/>
</dbReference>
<dbReference type="STRING" id="1408163.A0A0F4Z1Z5"/>
<dbReference type="GO" id="GO:0006364">
    <property type="term" value="P:rRNA processing"/>
    <property type="evidence" value="ECO:0007669"/>
    <property type="project" value="UniProtKB-KW"/>
</dbReference>
<dbReference type="GO" id="GO:0005730">
    <property type="term" value="C:nucleolus"/>
    <property type="evidence" value="ECO:0007669"/>
    <property type="project" value="TreeGrafter"/>
</dbReference>
<evidence type="ECO:0000313" key="6">
    <source>
        <dbReference type="Proteomes" id="UP000053958"/>
    </source>
</evidence>
<dbReference type="GO" id="GO:0016075">
    <property type="term" value="P:rRNA catabolic process"/>
    <property type="evidence" value="ECO:0007669"/>
    <property type="project" value="TreeGrafter"/>
</dbReference>